<dbReference type="InterPro" id="IPR010359">
    <property type="entry name" value="IrrE_HExxH"/>
</dbReference>
<dbReference type="PANTHER" id="PTHR43236:SF1">
    <property type="entry name" value="BLL7220 PROTEIN"/>
    <property type="match status" value="1"/>
</dbReference>
<protein>
    <recommendedName>
        <fullName evidence="2">HTH cro/C1-type domain-containing protein</fullName>
    </recommendedName>
</protein>
<comment type="caution">
    <text evidence="3">The sequence shown here is derived from an EMBL/GenBank/DDBJ whole genome shotgun (WGS) entry which is preliminary data.</text>
</comment>
<evidence type="ECO:0000313" key="3">
    <source>
        <dbReference type="EMBL" id="KPM48333.1"/>
    </source>
</evidence>
<dbReference type="Gene3D" id="1.10.260.40">
    <property type="entry name" value="lambda repressor-like DNA-binding domains"/>
    <property type="match status" value="1"/>
</dbReference>
<reference evidence="3 4" key="1">
    <citation type="submission" date="2015-07" db="EMBL/GenBank/DDBJ databases">
        <title>The draft genome sequence of Leadbetterella sp. JN14-9.</title>
        <authorList>
            <person name="Liu Y."/>
            <person name="Du J."/>
            <person name="Shao Z."/>
        </authorList>
    </citation>
    <scope>NUCLEOTIDE SEQUENCE [LARGE SCALE GENOMIC DNA]</scope>
    <source>
        <strain evidence="3 4">JN14-9</strain>
    </source>
</reference>
<dbReference type="Gene3D" id="1.10.10.2910">
    <property type="match status" value="1"/>
</dbReference>
<dbReference type="PROSITE" id="PS50943">
    <property type="entry name" value="HTH_CROC1"/>
    <property type="match status" value="1"/>
</dbReference>
<dbReference type="Pfam" id="PF06114">
    <property type="entry name" value="Peptidase_M78"/>
    <property type="match status" value="1"/>
</dbReference>
<accession>A0A0P7C151</accession>
<organism evidence="3 4">
    <name type="scientific">Jiulongibacter sediminis</name>
    <dbReference type="NCBI Taxonomy" id="1605367"/>
    <lineage>
        <taxon>Bacteria</taxon>
        <taxon>Pseudomonadati</taxon>
        <taxon>Bacteroidota</taxon>
        <taxon>Cytophagia</taxon>
        <taxon>Cytophagales</taxon>
        <taxon>Leadbetterellaceae</taxon>
        <taxon>Jiulongibacter</taxon>
    </lineage>
</organism>
<gene>
    <name evidence="3" type="ORF">AFM12_06695</name>
</gene>
<feature type="domain" description="HTH cro/C1-type" evidence="2">
    <location>
        <begin position="20"/>
        <end position="74"/>
    </location>
</feature>
<dbReference type="EMBL" id="LGTQ01000006">
    <property type="protein sequence ID" value="KPM48333.1"/>
    <property type="molecule type" value="Genomic_DNA"/>
</dbReference>
<sequence>MYSSLVKLNPNWLSHPGQSLYDVLEEKRMSPDSLAEKIKVDLNEIQEILKGQKDITDSVATKLENELGIPQKFWLSRQRQYKEFKQVFLKNQEKAWLDSLPIKDMIKFGWLSGVKSELTDQCLDFFNLKQVPQSLDSSANFAQGGVRFRTSTKYEAHIGSTNVWIRQGERCAEKIECNEWNLELLCDKLESMRALCNVKKPNEYIPKLKEICAECGIILVVIRPTSGCRASGATKFLPSGKALILMSFRHKSDDHFWFTFFHEIGHLIYHNSQQRTFVDEDSNWQENLNLEEQEANKFSGDLLIPYSILPELSKMKRDKRTIVRMALKLGVSPGILIGQMQHHNIIDFSYLNGYKRRYSNEEIPFDC</sequence>
<dbReference type="GO" id="GO:0003677">
    <property type="term" value="F:DNA binding"/>
    <property type="evidence" value="ECO:0007669"/>
    <property type="project" value="InterPro"/>
</dbReference>
<dbReference type="OrthoDB" id="9796786at2"/>
<proteinExistence type="inferred from homology"/>
<dbReference type="InterPro" id="IPR052345">
    <property type="entry name" value="Rad_response_metalloprotease"/>
</dbReference>
<keyword evidence="4" id="KW-1185">Reference proteome</keyword>
<comment type="similarity">
    <text evidence="1">Belongs to the short-chain fatty acyl-CoA assimilation regulator (ScfR) family.</text>
</comment>
<dbReference type="InterPro" id="IPR010982">
    <property type="entry name" value="Lambda_DNA-bd_dom_sf"/>
</dbReference>
<dbReference type="CDD" id="cd00093">
    <property type="entry name" value="HTH_XRE"/>
    <property type="match status" value="1"/>
</dbReference>
<dbReference type="SUPFAM" id="SSF47413">
    <property type="entry name" value="lambda repressor-like DNA-binding domains"/>
    <property type="match status" value="1"/>
</dbReference>
<dbReference type="AlphaFoldDB" id="A0A0P7C151"/>
<evidence type="ECO:0000256" key="1">
    <source>
        <dbReference type="ARBA" id="ARBA00007227"/>
    </source>
</evidence>
<evidence type="ECO:0000313" key="4">
    <source>
        <dbReference type="Proteomes" id="UP000050454"/>
    </source>
</evidence>
<dbReference type="InterPro" id="IPR001387">
    <property type="entry name" value="Cro/C1-type_HTH"/>
</dbReference>
<dbReference type="STRING" id="1605367.AFM12_06695"/>
<evidence type="ECO:0000259" key="2">
    <source>
        <dbReference type="PROSITE" id="PS50943"/>
    </source>
</evidence>
<dbReference type="RefSeq" id="WP_055145671.1">
    <property type="nucleotide sequence ID" value="NZ_JXSZ01000006.1"/>
</dbReference>
<name>A0A0P7C151_9BACT</name>
<dbReference type="PANTHER" id="PTHR43236">
    <property type="entry name" value="ANTITOXIN HIGA1"/>
    <property type="match status" value="1"/>
</dbReference>
<dbReference type="Proteomes" id="UP000050454">
    <property type="component" value="Unassembled WGS sequence"/>
</dbReference>